<dbReference type="RefSeq" id="XP_009538044.1">
    <property type="nucleotide sequence ID" value="XM_009539749.1"/>
</dbReference>
<feature type="compositionally biased region" description="Polar residues" evidence="1">
    <location>
        <begin position="47"/>
        <end position="56"/>
    </location>
</feature>
<reference evidence="2 3" key="1">
    <citation type="journal article" date="2006" name="Science">
        <title>Phytophthora genome sequences uncover evolutionary origins and mechanisms of pathogenesis.</title>
        <authorList>
            <person name="Tyler B.M."/>
            <person name="Tripathy S."/>
            <person name="Zhang X."/>
            <person name="Dehal P."/>
            <person name="Jiang R.H."/>
            <person name="Aerts A."/>
            <person name="Arredondo F.D."/>
            <person name="Baxter L."/>
            <person name="Bensasson D."/>
            <person name="Beynon J.L."/>
            <person name="Chapman J."/>
            <person name="Damasceno C.M."/>
            <person name="Dorrance A.E."/>
            <person name="Dou D."/>
            <person name="Dickerman A.W."/>
            <person name="Dubchak I.L."/>
            <person name="Garbelotto M."/>
            <person name="Gijzen M."/>
            <person name="Gordon S.G."/>
            <person name="Govers F."/>
            <person name="Grunwald N.J."/>
            <person name="Huang W."/>
            <person name="Ivors K.L."/>
            <person name="Jones R.W."/>
            <person name="Kamoun S."/>
            <person name="Krampis K."/>
            <person name="Lamour K.H."/>
            <person name="Lee M.K."/>
            <person name="McDonald W.H."/>
            <person name="Medina M."/>
            <person name="Meijer H.J."/>
            <person name="Nordberg E.K."/>
            <person name="Maclean D.J."/>
            <person name="Ospina-Giraldo M.D."/>
            <person name="Morris P.F."/>
            <person name="Phuntumart V."/>
            <person name="Putnam N.H."/>
            <person name="Rash S."/>
            <person name="Rose J.K."/>
            <person name="Sakihama Y."/>
            <person name="Salamov A.A."/>
            <person name="Savidor A."/>
            <person name="Scheuring C.F."/>
            <person name="Smith B.M."/>
            <person name="Sobral B.W."/>
            <person name="Terry A."/>
            <person name="Torto-Alalibo T.A."/>
            <person name="Win J."/>
            <person name="Xu Z."/>
            <person name="Zhang H."/>
            <person name="Grigoriev I.V."/>
            <person name="Rokhsar D.S."/>
            <person name="Boore J.L."/>
        </authorList>
    </citation>
    <scope>NUCLEOTIDE SEQUENCE [LARGE SCALE GENOMIC DNA]</scope>
    <source>
        <strain evidence="2 3">P6497</strain>
    </source>
</reference>
<protein>
    <recommendedName>
        <fullName evidence="4">PH domain-containing protein</fullName>
    </recommendedName>
</protein>
<organism evidence="2 3">
    <name type="scientific">Phytophthora sojae (strain P6497)</name>
    <name type="common">Soybean stem and root rot agent</name>
    <name type="synonym">Phytophthora megasperma f. sp. glycines</name>
    <dbReference type="NCBI Taxonomy" id="1094619"/>
    <lineage>
        <taxon>Eukaryota</taxon>
        <taxon>Sar</taxon>
        <taxon>Stramenopiles</taxon>
        <taxon>Oomycota</taxon>
        <taxon>Peronosporomycetes</taxon>
        <taxon>Peronosporales</taxon>
        <taxon>Peronosporaceae</taxon>
        <taxon>Phytophthora</taxon>
    </lineage>
</organism>
<evidence type="ECO:0000313" key="2">
    <source>
        <dbReference type="EMBL" id="EGZ06147.1"/>
    </source>
</evidence>
<feature type="compositionally biased region" description="Basic residues" evidence="1">
    <location>
        <begin position="7"/>
        <end position="23"/>
    </location>
</feature>
<name>G5AD94_PHYSP</name>
<proteinExistence type="predicted"/>
<dbReference type="Proteomes" id="UP000002640">
    <property type="component" value="Unassembled WGS sequence"/>
</dbReference>
<keyword evidence="3" id="KW-1185">Reference proteome</keyword>
<dbReference type="SMR" id="G5AD94"/>
<gene>
    <name evidence="2" type="ORF">PHYSODRAFT_550922</name>
</gene>
<accession>G5AD94</accession>
<dbReference type="EMBL" id="JH159164">
    <property type="protein sequence ID" value="EGZ06147.1"/>
    <property type="molecule type" value="Genomic_DNA"/>
</dbReference>
<feature type="region of interest" description="Disordered" evidence="1">
    <location>
        <begin position="1"/>
        <end position="72"/>
    </location>
</feature>
<dbReference type="GeneID" id="20662729"/>
<dbReference type="AlphaFoldDB" id="G5AD94"/>
<dbReference type="InParanoid" id="G5AD94"/>
<feature type="compositionally biased region" description="Acidic residues" evidence="1">
    <location>
        <begin position="58"/>
        <end position="70"/>
    </location>
</feature>
<evidence type="ECO:0000313" key="3">
    <source>
        <dbReference type="Proteomes" id="UP000002640"/>
    </source>
</evidence>
<evidence type="ECO:0000256" key="1">
    <source>
        <dbReference type="SAM" id="MobiDB-lite"/>
    </source>
</evidence>
<dbReference type="KEGG" id="psoj:PHYSODRAFT_550922"/>
<evidence type="ECO:0008006" key="4">
    <source>
        <dbReference type="Google" id="ProtNLM"/>
    </source>
</evidence>
<dbReference type="OMA" id="VALPNCW"/>
<sequence>MAFPTLSRRHVATPVHRCKRRAPQRSTPNNAAAKVSSPVKCARSESLRSTWMTSGSESFEEDLEEEDQEPEADRECTELQVFVELQRPLSDWVYWQRDAVALPNCWTRVFAVFCGNLLWLYRYEDASAKSLLVRMRVTTLDVSSADARLLQFRDAATVDSVQLYMPDAPAFHRWHSHVSTALSKFPPVQEKEEQQQQQRSRQSAVVPAVASAMQKKGFWKALAAAVVEGAKSSSYHQIAGHEETAMVVRDRKSLGQRWKGVTTTLRGALKLGKKQPQLAL</sequence>